<dbReference type="STRING" id="31234.E3NFF9"/>
<proteinExistence type="predicted"/>
<name>E3NFF9_CAERE</name>
<accession>E3NFF9</accession>
<dbReference type="eggNOG" id="KOG0413">
    <property type="taxonomic scope" value="Eukaryota"/>
</dbReference>
<organism evidence="3">
    <name type="scientific">Caenorhabditis remanei</name>
    <name type="common">Caenorhabditis vulgaris</name>
    <dbReference type="NCBI Taxonomy" id="31234"/>
    <lineage>
        <taxon>Eukaryota</taxon>
        <taxon>Metazoa</taxon>
        <taxon>Ecdysozoa</taxon>
        <taxon>Nematoda</taxon>
        <taxon>Chromadorea</taxon>
        <taxon>Rhabditida</taxon>
        <taxon>Rhabditina</taxon>
        <taxon>Rhabditomorpha</taxon>
        <taxon>Rhabditoidea</taxon>
        <taxon>Rhabditidae</taxon>
        <taxon>Peloderinae</taxon>
        <taxon>Caenorhabditis</taxon>
    </lineage>
</organism>
<dbReference type="Proteomes" id="UP000008281">
    <property type="component" value="Unassembled WGS sequence"/>
</dbReference>
<dbReference type="InParanoid" id="E3NFF9"/>
<gene>
    <name evidence="2" type="ORF">CRE_20039</name>
</gene>
<dbReference type="HOGENOM" id="CLU_1295459_0_0_1"/>
<evidence type="ECO:0000256" key="1">
    <source>
        <dbReference type="SAM" id="MobiDB-lite"/>
    </source>
</evidence>
<dbReference type="EMBL" id="DS268636">
    <property type="protein sequence ID" value="EFO96071.1"/>
    <property type="molecule type" value="Genomic_DNA"/>
</dbReference>
<protein>
    <submittedName>
        <fullName evidence="2">Uncharacterized protein</fullName>
    </submittedName>
</protein>
<reference evidence="2" key="1">
    <citation type="submission" date="2007-07" db="EMBL/GenBank/DDBJ databases">
        <title>PCAP assembly of the Caenorhabditis remanei genome.</title>
        <authorList>
            <consortium name="The Caenorhabditis remanei Sequencing Consortium"/>
            <person name="Wilson R.K."/>
        </authorList>
    </citation>
    <scope>NUCLEOTIDE SEQUENCE [LARGE SCALE GENOMIC DNA]</scope>
    <source>
        <strain evidence="2">PB4641</strain>
    </source>
</reference>
<evidence type="ECO:0000313" key="3">
    <source>
        <dbReference type="Proteomes" id="UP000008281"/>
    </source>
</evidence>
<feature type="region of interest" description="Disordered" evidence="1">
    <location>
        <begin position="41"/>
        <end position="141"/>
    </location>
</feature>
<sequence>MDLLAPGHVFSTALFRKRKKIVCEIERLREKETFFKRISVERSSRRRKTPTIHTDDDENESLDANGKKWKKPKISGKSPEKEANISSANVTVRRSRRGRASEVASEDVVEKPKQRKRKAVEEDSDEPTTTTSSELPSEDVRPLSRVMTPMLFDETKVGGRFCSTPIRGRDSDTVGDVTFDDVNLSAITENEPVKNRKSHAQYLQQIFEEDEEN</sequence>
<keyword evidence="3" id="KW-1185">Reference proteome</keyword>
<dbReference type="AlphaFoldDB" id="E3NFF9"/>
<evidence type="ECO:0000313" key="2">
    <source>
        <dbReference type="EMBL" id="EFO96071.1"/>
    </source>
</evidence>